<proteinExistence type="predicted"/>
<keyword evidence="1" id="KW-0479">Metal-binding</keyword>
<evidence type="ECO:0000313" key="4">
    <source>
        <dbReference type="EMBL" id="CAH0514326.1"/>
    </source>
</evidence>
<evidence type="ECO:0000313" key="5">
    <source>
        <dbReference type="Proteomes" id="UP001158986"/>
    </source>
</evidence>
<dbReference type="PANTHER" id="PTHR46085:SF3">
    <property type="entry name" value="ARF GTPASE ACTIVATING PROTEIN"/>
    <property type="match status" value="1"/>
</dbReference>
<dbReference type="InterPro" id="IPR044820">
    <property type="entry name" value="AGD14-like"/>
</dbReference>
<sequence length="369" mass="40179">MTAEAEAAVNALKKLEANKTCVNCGNYNRFGHQHICEKVRTFVCSNCKSAHQSYSMRVKSVSMSNWTMDEVDALREENGGGNAVAARVWYGRWDESQMRKPTKDDALDYYKRCIDRVYNDKAFYDENGFSSGAISSTSSSKKGSEWLMMPAPVINLLDFDIPPQTSKTHDDFGSPCNDEWGDFEAAPALSTSMDEFGGNVVTSNASSSKCAALFDSFAPAAMNQSQHRAAYRMNQSQAATSPKDFSVFDGIVDSSLANGTSIRNKSGQSCDPVKMEMNGLGMHIQSSEGLQHLQQFGGEQHLQHSGGEQHLQHSRGSKQQQQYNCSYSRIGSSNAGFNISTYFSPIASGGTTNSSASPNGRDPFAGLGL</sequence>
<evidence type="ECO:0000256" key="2">
    <source>
        <dbReference type="SAM" id="MobiDB-lite"/>
    </source>
</evidence>
<dbReference type="SUPFAM" id="SSF57863">
    <property type="entry name" value="ArfGap/RecO-like zinc finger"/>
    <property type="match status" value="1"/>
</dbReference>
<dbReference type="Proteomes" id="UP001158986">
    <property type="component" value="Unassembled WGS sequence"/>
</dbReference>
<keyword evidence="1" id="KW-0862">Zinc</keyword>
<protein>
    <recommendedName>
        <fullName evidence="3">Arf-GAP domain-containing protein</fullName>
    </recommendedName>
</protein>
<dbReference type="Gene3D" id="1.10.220.150">
    <property type="entry name" value="Arf GTPase activating protein"/>
    <property type="match status" value="1"/>
</dbReference>
<keyword evidence="5" id="KW-1185">Reference proteome</keyword>
<organism evidence="4 5">
    <name type="scientific">Peronospora belbahrii</name>
    <dbReference type="NCBI Taxonomy" id="622444"/>
    <lineage>
        <taxon>Eukaryota</taxon>
        <taxon>Sar</taxon>
        <taxon>Stramenopiles</taxon>
        <taxon>Oomycota</taxon>
        <taxon>Peronosporomycetes</taxon>
        <taxon>Peronosporales</taxon>
        <taxon>Peronosporaceae</taxon>
        <taxon>Peronospora</taxon>
    </lineage>
</organism>
<evidence type="ECO:0000259" key="3">
    <source>
        <dbReference type="PROSITE" id="PS50115"/>
    </source>
</evidence>
<feature type="domain" description="Arf-GAP" evidence="3">
    <location>
        <begin position="6"/>
        <end position="131"/>
    </location>
</feature>
<feature type="region of interest" description="Disordered" evidence="2">
    <location>
        <begin position="297"/>
        <end position="323"/>
    </location>
</feature>
<dbReference type="PANTHER" id="PTHR46085">
    <property type="entry name" value="ARFGAP/RECO-RELATED"/>
    <property type="match status" value="1"/>
</dbReference>
<comment type="caution">
    <text evidence="4">The sequence shown here is derived from an EMBL/GenBank/DDBJ whole genome shotgun (WGS) entry which is preliminary data.</text>
</comment>
<dbReference type="InterPro" id="IPR001164">
    <property type="entry name" value="ArfGAP_dom"/>
</dbReference>
<gene>
    <name evidence="4" type="ORF">PBS001_LOCUS1083</name>
</gene>
<reference evidence="4 5" key="1">
    <citation type="submission" date="2021-11" db="EMBL/GenBank/DDBJ databases">
        <authorList>
            <person name="Islam A."/>
            <person name="Islam S."/>
            <person name="Flora M.S."/>
            <person name="Rahman M."/>
            <person name="Ziaur R.M."/>
            <person name="Epstein J.H."/>
            <person name="Hassan M."/>
            <person name="Klassen M."/>
            <person name="Woodard K."/>
            <person name="Webb A."/>
            <person name="Webby R.J."/>
            <person name="El Zowalaty M.E."/>
        </authorList>
    </citation>
    <scope>NUCLEOTIDE SEQUENCE [LARGE SCALE GENOMIC DNA]</scope>
    <source>
        <strain evidence="4">Pbs1</strain>
    </source>
</reference>
<dbReference type="EMBL" id="CAKLCB010000068">
    <property type="protein sequence ID" value="CAH0514326.1"/>
    <property type="molecule type" value="Genomic_DNA"/>
</dbReference>
<dbReference type="Pfam" id="PF01412">
    <property type="entry name" value="ArfGap"/>
    <property type="match status" value="1"/>
</dbReference>
<dbReference type="SMART" id="SM00105">
    <property type="entry name" value="ArfGap"/>
    <property type="match status" value="1"/>
</dbReference>
<keyword evidence="1" id="KW-0863">Zinc-finger</keyword>
<feature type="region of interest" description="Disordered" evidence="2">
    <location>
        <begin position="350"/>
        <end position="369"/>
    </location>
</feature>
<dbReference type="InterPro" id="IPR037278">
    <property type="entry name" value="ARFGAP/RecO"/>
</dbReference>
<dbReference type="InterPro" id="IPR038508">
    <property type="entry name" value="ArfGAP_dom_sf"/>
</dbReference>
<accession>A0ABN8CPX2</accession>
<name>A0ABN8CPX2_9STRA</name>
<dbReference type="PROSITE" id="PS50115">
    <property type="entry name" value="ARFGAP"/>
    <property type="match status" value="1"/>
</dbReference>
<evidence type="ECO:0000256" key="1">
    <source>
        <dbReference type="PROSITE-ProRule" id="PRU00288"/>
    </source>
</evidence>